<dbReference type="OrthoDB" id="5979581at2759"/>
<comment type="caution">
    <text evidence="9">The sequence shown here is derived from an EMBL/GenBank/DDBJ whole genome shotgun (WGS) entry which is preliminary data.</text>
</comment>
<dbReference type="Pfam" id="PF00069">
    <property type="entry name" value="Pkinase"/>
    <property type="match status" value="1"/>
</dbReference>
<dbReference type="PANTHER" id="PTHR45646">
    <property type="entry name" value="SERINE/THREONINE-PROTEIN KINASE DOA-RELATED"/>
    <property type="match status" value="1"/>
</dbReference>
<proteinExistence type="predicted"/>
<keyword evidence="1" id="KW-0723">Serine/threonine-protein kinase</keyword>
<protein>
    <submittedName>
        <fullName evidence="9">Kinase domain-containing protein</fullName>
    </submittedName>
</protein>
<evidence type="ECO:0000256" key="5">
    <source>
        <dbReference type="ARBA" id="ARBA00022840"/>
    </source>
</evidence>
<evidence type="ECO:0000259" key="8">
    <source>
        <dbReference type="PROSITE" id="PS50011"/>
    </source>
</evidence>
<dbReference type="SUPFAM" id="SSF56112">
    <property type="entry name" value="Protein kinase-like (PK-like)"/>
    <property type="match status" value="1"/>
</dbReference>
<dbReference type="GO" id="GO:0043484">
    <property type="term" value="P:regulation of RNA splicing"/>
    <property type="evidence" value="ECO:0007669"/>
    <property type="project" value="TreeGrafter"/>
</dbReference>
<gene>
    <name evidence="9" type="ORF">B0T11DRAFT_303471</name>
</gene>
<organism evidence="9 10">
    <name type="scientific">Plectosphaerella cucumerina</name>
    <dbReference type="NCBI Taxonomy" id="40658"/>
    <lineage>
        <taxon>Eukaryota</taxon>
        <taxon>Fungi</taxon>
        <taxon>Dikarya</taxon>
        <taxon>Ascomycota</taxon>
        <taxon>Pezizomycotina</taxon>
        <taxon>Sordariomycetes</taxon>
        <taxon>Hypocreomycetidae</taxon>
        <taxon>Glomerellales</taxon>
        <taxon>Plectosphaerellaceae</taxon>
        <taxon>Plectosphaerella</taxon>
    </lineage>
</organism>
<evidence type="ECO:0000256" key="2">
    <source>
        <dbReference type="ARBA" id="ARBA00022679"/>
    </source>
</evidence>
<dbReference type="InterPro" id="IPR000719">
    <property type="entry name" value="Prot_kinase_dom"/>
</dbReference>
<dbReference type="InterPro" id="IPR051175">
    <property type="entry name" value="CLK_kinases"/>
</dbReference>
<feature type="region of interest" description="Disordered" evidence="7">
    <location>
        <begin position="190"/>
        <end position="210"/>
    </location>
</feature>
<evidence type="ECO:0000256" key="7">
    <source>
        <dbReference type="SAM" id="MobiDB-lite"/>
    </source>
</evidence>
<evidence type="ECO:0000256" key="1">
    <source>
        <dbReference type="ARBA" id="ARBA00022527"/>
    </source>
</evidence>
<sequence>MSTDRPRYEHVDEVESLEVYEVGGYHPVHIGDCLNKYTIIHKLGHGSYSTTWLARHESRPGYAAVKIGTATSTQKEANVLETLAKSLPGQPKPGKTLIPALIDRFEVRGPNGSHPCLVTRPAMCSLADAVEAGDHRPFQTDVARSLAAQLAMAVAYMHSLGYVHGDLHYGNLLLQLPAEVNDLTHEQLYETYDSPDPEPVLREDGKDLTPNAPSHVYAPIWMGLPNNEISIENARLTLNDFGTAYRPDVDKRLVSFTPLEIRPPEARFEPTEGLGFPSDIWSLGCMIWALLGVDALGPMPDEWWQKWESKTKTQSFTENGVPKPGRDVWTFERRFEDSNQKPRKEEGMEVLGDDERRALFDLIRSMLRFRPGDRMSASQVLEAE</sequence>
<dbReference type="Gene3D" id="1.10.510.10">
    <property type="entry name" value="Transferase(Phosphotransferase) domain 1"/>
    <property type="match status" value="1"/>
</dbReference>
<dbReference type="AlphaFoldDB" id="A0A8K0TPX5"/>
<dbReference type="GO" id="GO:0005634">
    <property type="term" value="C:nucleus"/>
    <property type="evidence" value="ECO:0007669"/>
    <property type="project" value="TreeGrafter"/>
</dbReference>
<evidence type="ECO:0000313" key="10">
    <source>
        <dbReference type="Proteomes" id="UP000813385"/>
    </source>
</evidence>
<keyword evidence="2" id="KW-0808">Transferase</keyword>
<dbReference type="Proteomes" id="UP000813385">
    <property type="component" value="Unassembled WGS sequence"/>
</dbReference>
<dbReference type="GO" id="GO:0005524">
    <property type="term" value="F:ATP binding"/>
    <property type="evidence" value="ECO:0007669"/>
    <property type="project" value="UniProtKB-UniRule"/>
</dbReference>
<keyword evidence="4 9" id="KW-0418">Kinase</keyword>
<dbReference type="GO" id="GO:0004674">
    <property type="term" value="F:protein serine/threonine kinase activity"/>
    <property type="evidence" value="ECO:0007669"/>
    <property type="project" value="UniProtKB-KW"/>
</dbReference>
<dbReference type="PROSITE" id="PS50011">
    <property type="entry name" value="PROTEIN_KINASE_DOM"/>
    <property type="match status" value="1"/>
</dbReference>
<evidence type="ECO:0000256" key="4">
    <source>
        <dbReference type="ARBA" id="ARBA00022777"/>
    </source>
</evidence>
<feature type="domain" description="Protein kinase" evidence="8">
    <location>
        <begin position="37"/>
        <end position="384"/>
    </location>
</feature>
<feature type="binding site" evidence="6">
    <location>
        <position position="66"/>
    </location>
    <ligand>
        <name>ATP</name>
        <dbReference type="ChEBI" id="CHEBI:30616"/>
    </ligand>
</feature>
<keyword evidence="10" id="KW-1185">Reference proteome</keyword>
<dbReference type="EMBL" id="JAGPXD010000001">
    <property type="protein sequence ID" value="KAH7375207.1"/>
    <property type="molecule type" value="Genomic_DNA"/>
</dbReference>
<dbReference type="Gene3D" id="3.30.200.20">
    <property type="entry name" value="Phosphorylase Kinase, domain 1"/>
    <property type="match status" value="1"/>
</dbReference>
<dbReference type="SMART" id="SM00220">
    <property type="entry name" value="S_TKc"/>
    <property type="match status" value="1"/>
</dbReference>
<evidence type="ECO:0000256" key="6">
    <source>
        <dbReference type="PROSITE-ProRule" id="PRU10141"/>
    </source>
</evidence>
<reference evidence="9" key="1">
    <citation type="journal article" date="2021" name="Nat. Commun.">
        <title>Genetic determinants of endophytism in the Arabidopsis root mycobiome.</title>
        <authorList>
            <person name="Mesny F."/>
            <person name="Miyauchi S."/>
            <person name="Thiergart T."/>
            <person name="Pickel B."/>
            <person name="Atanasova L."/>
            <person name="Karlsson M."/>
            <person name="Huettel B."/>
            <person name="Barry K.W."/>
            <person name="Haridas S."/>
            <person name="Chen C."/>
            <person name="Bauer D."/>
            <person name="Andreopoulos W."/>
            <person name="Pangilinan J."/>
            <person name="LaButti K."/>
            <person name="Riley R."/>
            <person name="Lipzen A."/>
            <person name="Clum A."/>
            <person name="Drula E."/>
            <person name="Henrissat B."/>
            <person name="Kohler A."/>
            <person name="Grigoriev I.V."/>
            <person name="Martin F.M."/>
            <person name="Hacquard S."/>
        </authorList>
    </citation>
    <scope>NUCLEOTIDE SEQUENCE</scope>
    <source>
        <strain evidence="9">MPI-CAGE-AT-0016</strain>
    </source>
</reference>
<name>A0A8K0TPX5_9PEZI</name>
<keyword evidence="5 6" id="KW-0067">ATP-binding</keyword>
<dbReference type="InterPro" id="IPR017441">
    <property type="entry name" value="Protein_kinase_ATP_BS"/>
</dbReference>
<accession>A0A8K0TPX5</accession>
<evidence type="ECO:0000256" key="3">
    <source>
        <dbReference type="ARBA" id="ARBA00022741"/>
    </source>
</evidence>
<dbReference type="InterPro" id="IPR011009">
    <property type="entry name" value="Kinase-like_dom_sf"/>
</dbReference>
<dbReference type="PANTHER" id="PTHR45646:SF11">
    <property type="entry name" value="SERINE_THREONINE-PROTEIN KINASE DOA"/>
    <property type="match status" value="1"/>
</dbReference>
<evidence type="ECO:0000313" key="9">
    <source>
        <dbReference type="EMBL" id="KAH7375207.1"/>
    </source>
</evidence>
<keyword evidence="3 6" id="KW-0547">Nucleotide-binding</keyword>
<dbReference type="PROSITE" id="PS00107">
    <property type="entry name" value="PROTEIN_KINASE_ATP"/>
    <property type="match status" value="1"/>
</dbReference>